<keyword evidence="3" id="KW-1185">Reference proteome</keyword>
<feature type="compositionally biased region" description="Low complexity" evidence="1">
    <location>
        <begin position="353"/>
        <end position="375"/>
    </location>
</feature>
<dbReference type="EMBL" id="MK224497">
    <property type="protein sequence ID" value="QAU05031.1"/>
    <property type="molecule type" value="Genomic_DNA"/>
</dbReference>
<sequence>MSTDPRSRADVAVGAGHDALRRRDTIAGRAGNLRRLLMVALKQPALADEPASVVAAKLCRRVLRCDLLARLAAPGLAAAGSAALGARPATRTALAAEPFLGAALHQIGDLPLGQQIAVVVAGHRVVVVEPVVDVARRRVAVAHRHRDALAVIVAAHIRCVRRSLGGRLGAVQARRAALPHGQHAGRQHAAESARIRRCVPGPAHALTLGVVVDRAPGLVEHPARRRADDRRAGIALQHSPTTGLRQALPRRQLGRLGQEQALAGDPAHRPNHVLAVPLRRHLARRDDERLDQLGIGVGDELQPLGGAQLTHTRHQSAASVTGLDRQLLQRALKLRNGLRHRYQPVTRRRSAEPRSAAVPRRAAGAAAATADPPAT</sequence>
<evidence type="ECO:0000313" key="3">
    <source>
        <dbReference type="Proteomes" id="UP000290904"/>
    </source>
</evidence>
<gene>
    <name evidence="2" type="ORF">Henu3_gp95</name>
</gene>
<organism evidence="2 3">
    <name type="scientific">Mycobacterium phage Henu3</name>
    <dbReference type="NCBI Taxonomy" id="2492961"/>
    <lineage>
        <taxon>Viruses</taxon>
        <taxon>Duplodnaviria</taxon>
        <taxon>Heunggongvirae</taxon>
        <taxon>Uroviricota</taxon>
        <taxon>Caudoviricetes</taxon>
        <taxon>Weiservirinae</taxon>
        <taxon>Fionnbharthvirus</taxon>
        <taxon>Fionnbharthvirus henu3</taxon>
    </lineage>
</organism>
<proteinExistence type="predicted"/>
<evidence type="ECO:0000256" key="1">
    <source>
        <dbReference type="SAM" id="MobiDB-lite"/>
    </source>
</evidence>
<reference evidence="2 3" key="1">
    <citation type="submission" date="2018-11" db="EMBL/GenBank/DDBJ databases">
        <authorList>
            <person name="Teng T."/>
        </authorList>
    </citation>
    <scope>NUCLEOTIDE SEQUENCE [LARGE SCALE GENOMIC DNA]</scope>
</reference>
<accession>A0A410T7Q9</accession>
<feature type="compositionally biased region" description="Basic residues" evidence="1">
    <location>
        <begin position="339"/>
        <end position="348"/>
    </location>
</feature>
<protein>
    <submittedName>
        <fullName evidence="2">Uncharacterized protein</fullName>
    </submittedName>
</protein>
<name>A0A410T7Q9_9CAUD</name>
<feature type="region of interest" description="Disordered" evidence="1">
    <location>
        <begin position="339"/>
        <end position="375"/>
    </location>
</feature>
<evidence type="ECO:0000313" key="2">
    <source>
        <dbReference type="EMBL" id="QAU05031.1"/>
    </source>
</evidence>
<dbReference type="Proteomes" id="UP000290904">
    <property type="component" value="Segment"/>
</dbReference>